<feature type="region of interest" description="Disordered" evidence="1">
    <location>
        <begin position="48"/>
        <end position="73"/>
    </location>
</feature>
<dbReference type="Pfam" id="PF01844">
    <property type="entry name" value="HNH"/>
    <property type="match status" value="1"/>
</dbReference>
<evidence type="ECO:0000313" key="4">
    <source>
        <dbReference type="Proteomes" id="UP001596484"/>
    </source>
</evidence>
<evidence type="ECO:0000256" key="1">
    <source>
        <dbReference type="SAM" id="MobiDB-lite"/>
    </source>
</evidence>
<dbReference type="RefSeq" id="WP_378409360.1">
    <property type="nucleotide sequence ID" value="NZ_JBHTCS010000030.1"/>
</dbReference>
<dbReference type="Proteomes" id="UP001596484">
    <property type="component" value="Unassembled WGS sequence"/>
</dbReference>
<comment type="caution">
    <text evidence="3">The sequence shown here is derived from an EMBL/GenBank/DDBJ whole genome shotgun (WGS) entry which is preliminary data.</text>
</comment>
<keyword evidence="4" id="KW-1185">Reference proteome</keyword>
<evidence type="ECO:0000259" key="2">
    <source>
        <dbReference type="SMART" id="SM00507"/>
    </source>
</evidence>
<accession>A0ABW2S562</accession>
<name>A0ABW2S562_9NOCA</name>
<dbReference type="InterPro" id="IPR002711">
    <property type="entry name" value="HNH"/>
</dbReference>
<evidence type="ECO:0000313" key="3">
    <source>
        <dbReference type="EMBL" id="MFC7451286.1"/>
    </source>
</evidence>
<sequence length="516" mass="56922">MGNLEFGPMTQPAPVDKQNCSVDGCGNKVDIKKHQLCAKHYQAFWRHGDPLGSPNKRQPGPCRAPDCGRRSTSADGLCHKHYLRQKRTGRLDLRERAACSVPGCSRKSKAKGQCQLHYDRQRGSHRSSSRTCSEADCGKPAKARSLCKTHYEALQRHGKLHTAPLQGKASPVATRHRPCQGCGADIAGLSRGRRYCSEACKPRCAGPECHRKVQGHGLCSTHLKQKNAGIAPLRPIDARDVRMPNQPCVWCGEPVGPSNTASYCSEVCRKLARRHAEAPTAGNCAQCGGAIDYLAPANGTGRRLTPLSKRLCDECRHRSASLYMSADALRRRDGDNCHLCGLLVPATARKPHPLAAEVDHIQPISRGGTHDPENLALAHKTCNIAKGGRPATWRRDPAEVAPMVAKWNREGPTEPPRTCSVIDCEGRPAGHGICNKHRWRVRKYGTTELPRRPTHCTVDDCGMPVRVNGMCRPHYRKYLIGDKTCTVADCSKPVHTRQLCRRHYQHFLDNRNGPNT</sequence>
<protein>
    <submittedName>
        <fullName evidence="3">HNH endonuclease</fullName>
    </submittedName>
</protein>
<dbReference type="GO" id="GO:0004519">
    <property type="term" value="F:endonuclease activity"/>
    <property type="evidence" value="ECO:0007669"/>
    <property type="project" value="UniProtKB-KW"/>
</dbReference>
<keyword evidence="3" id="KW-0540">Nuclease</keyword>
<dbReference type="EMBL" id="JBHTCS010000030">
    <property type="protein sequence ID" value="MFC7451286.1"/>
    <property type="molecule type" value="Genomic_DNA"/>
</dbReference>
<dbReference type="Gene3D" id="1.10.30.50">
    <property type="match status" value="1"/>
</dbReference>
<dbReference type="SMART" id="SM00507">
    <property type="entry name" value="HNHc"/>
    <property type="match status" value="1"/>
</dbReference>
<dbReference type="InterPro" id="IPR003615">
    <property type="entry name" value="HNH_nuc"/>
</dbReference>
<dbReference type="CDD" id="cd00085">
    <property type="entry name" value="HNHc"/>
    <property type="match status" value="1"/>
</dbReference>
<keyword evidence="3" id="KW-0255">Endonuclease</keyword>
<keyword evidence="3" id="KW-0378">Hydrolase</keyword>
<organism evidence="3 4">
    <name type="scientific">Rhodococcus daqingensis</name>
    <dbReference type="NCBI Taxonomy" id="2479363"/>
    <lineage>
        <taxon>Bacteria</taxon>
        <taxon>Bacillati</taxon>
        <taxon>Actinomycetota</taxon>
        <taxon>Actinomycetes</taxon>
        <taxon>Mycobacteriales</taxon>
        <taxon>Nocardiaceae</taxon>
        <taxon>Rhodococcus</taxon>
    </lineage>
</organism>
<proteinExistence type="predicted"/>
<reference evidence="4" key="1">
    <citation type="journal article" date="2019" name="Int. J. Syst. Evol. Microbiol.">
        <title>The Global Catalogue of Microorganisms (GCM) 10K type strain sequencing project: providing services to taxonomists for standard genome sequencing and annotation.</title>
        <authorList>
            <consortium name="The Broad Institute Genomics Platform"/>
            <consortium name="The Broad Institute Genome Sequencing Center for Infectious Disease"/>
            <person name="Wu L."/>
            <person name="Ma J."/>
        </authorList>
    </citation>
    <scope>NUCLEOTIDE SEQUENCE [LARGE SCALE GENOMIC DNA]</scope>
    <source>
        <strain evidence="4">ICMP 19430</strain>
    </source>
</reference>
<feature type="domain" description="HNH nuclease" evidence="2">
    <location>
        <begin position="324"/>
        <end position="384"/>
    </location>
</feature>
<gene>
    <name evidence="3" type="ORF">ACFQS9_25650</name>
</gene>